<dbReference type="OrthoDB" id="5322160at2"/>
<organism evidence="2 3">
    <name type="scientific">Helicobacter felis (strain ATCC 49179 / CCUG 28539 / NCTC 12436 / CS1)</name>
    <dbReference type="NCBI Taxonomy" id="936155"/>
    <lineage>
        <taxon>Bacteria</taxon>
        <taxon>Pseudomonadati</taxon>
        <taxon>Campylobacterota</taxon>
        <taxon>Epsilonproteobacteria</taxon>
        <taxon>Campylobacterales</taxon>
        <taxon>Helicobacteraceae</taxon>
        <taxon>Helicobacter</taxon>
    </lineage>
</organism>
<dbReference type="RefSeq" id="WP_013468505.1">
    <property type="nucleotide sequence ID" value="NC_014810.2"/>
</dbReference>
<gene>
    <name evidence="2" type="ordered locus">Hfelis_00490</name>
</gene>
<feature type="compositionally biased region" description="Acidic residues" evidence="1">
    <location>
        <begin position="235"/>
        <end position="245"/>
    </location>
</feature>
<dbReference type="KEGG" id="hfe:HFELIS_00490"/>
<dbReference type="EMBL" id="FQ670179">
    <property type="protein sequence ID" value="CBY82133.1"/>
    <property type="molecule type" value="Genomic_DNA"/>
</dbReference>
<proteinExistence type="predicted"/>
<keyword evidence="3" id="KW-1185">Reference proteome</keyword>
<dbReference type="Proteomes" id="UP000007934">
    <property type="component" value="Chromosome"/>
</dbReference>
<feature type="compositionally biased region" description="Low complexity" evidence="1">
    <location>
        <begin position="190"/>
        <end position="202"/>
    </location>
</feature>
<sequence>MGQKDNLYFGGGSLYITPLDQTGERIDIGCLELSLSKESQKTTAWTRAHGAKQKLAEVVTEENWTLKIKGNNFSAPALALVLGSEVYTQKVGKGEALPYGGVAQNPTTIQYLKAGSQSESQSFRLEFVGKSVMGKQVHAIFYNVNLSLDGDLNLMSEEFSTLSLSGACSAGPEGIYSHFISDARQEEAEATPTQEEPQTPQETTPPPKKAEVKTAAKPPKTPKTPQETTPKDKAQEEDEDADLEAELQALEAQVGPQKD</sequence>
<dbReference type="HOGENOM" id="CLU_1072705_0_0_7"/>
<evidence type="ECO:0000313" key="2">
    <source>
        <dbReference type="EMBL" id="CBY82133.1"/>
    </source>
</evidence>
<protein>
    <submittedName>
        <fullName evidence="2">Uncharacterized protein</fullName>
    </submittedName>
</protein>
<evidence type="ECO:0000313" key="3">
    <source>
        <dbReference type="Proteomes" id="UP000007934"/>
    </source>
</evidence>
<accession>E7AC51</accession>
<name>E7AC51_HELFC</name>
<dbReference type="AlphaFoldDB" id="E7AC51"/>
<evidence type="ECO:0000256" key="1">
    <source>
        <dbReference type="SAM" id="MobiDB-lite"/>
    </source>
</evidence>
<feature type="region of interest" description="Disordered" evidence="1">
    <location>
        <begin position="184"/>
        <end position="259"/>
    </location>
</feature>
<dbReference type="GeneID" id="36133651"/>
<reference evidence="2 3" key="1">
    <citation type="journal article" date="2011" name="Genome Biol. Evol.">
        <title>Comparative whole genome sequence analysis of the carcinogenic bacterial model pathogen Helicobacter felis.</title>
        <authorList>
            <person name="Arnold I.C."/>
            <person name="Zigova Z."/>
            <person name="Holden M."/>
            <person name="Lawley T.D."/>
            <person name="Rad R."/>
            <person name="Dougan G."/>
            <person name="Falkow S."/>
            <person name="Bentley S.D."/>
            <person name="Muller A."/>
        </authorList>
    </citation>
    <scope>NUCLEOTIDE SEQUENCE [LARGE SCALE GENOMIC DNA]</scope>
    <source>
        <strain evidence="3">ATCC 49179 / CCUG 28539 / NCTC 12436 / CS1</strain>
    </source>
</reference>
<dbReference type="STRING" id="936155.HFELIS_00490"/>
<feature type="compositionally biased region" description="Low complexity" evidence="1">
    <location>
        <begin position="215"/>
        <end position="228"/>
    </location>
</feature>